<feature type="transmembrane region" description="Helical" evidence="5">
    <location>
        <begin position="154"/>
        <end position="176"/>
    </location>
</feature>
<dbReference type="SMART" id="SM00044">
    <property type="entry name" value="CYCc"/>
    <property type="match status" value="1"/>
</dbReference>
<evidence type="ECO:0000256" key="1">
    <source>
        <dbReference type="ARBA" id="ARBA00004651"/>
    </source>
</evidence>
<keyword evidence="5" id="KW-0812">Transmembrane</keyword>
<feature type="compositionally biased region" description="Basic and acidic residues" evidence="4">
    <location>
        <begin position="1"/>
        <end position="10"/>
    </location>
</feature>
<proteinExistence type="predicted"/>
<dbReference type="InterPro" id="IPR003660">
    <property type="entry name" value="HAMP_dom"/>
</dbReference>
<dbReference type="InterPro" id="IPR050697">
    <property type="entry name" value="Adenylyl/Guanylyl_Cyclase_3/4"/>
</dbReference>
<dbReference type="PROSITE" id="PS50885">
    <property type="entry name" value="HAMP"/>
    <property type="match status" value="1"/>
</dbReference>
<dbReference type="Pfam" id="PF00672">
    <property type="entry name" value="HAMP"/>
    <property type="match status" value="1"/>
</dbReference>
<dbReference type="SUPFAM" id="SSF55073">
    <property type="entry name" value="Nucleotide cyclase"/>
    <property type="match status" value="1"/>
</dbReference>
<keyword evidence="3 5" id="KW-0472">Membrane</keyword>
<dbReference type="AlphaFoldDB" id="A0A6J7FNW6"/>
<dbReference type="Gene3D" id="6.10.340.10">
    <property type="match status" value="1"/>
</dbReference>
<dbReference type="GO" id="GO:0005886">
    <property type="term" value="C:plasma membrane"/>
    <property type="evidence" value="ECO:0007669"/>
    <property type="project" value="UniProtKB-SubCell"/>
</dbReference>
<evidence type="ECO:0000259" key="6">
    <source>
        <dbReference type="PROSITE" id="PS50125"/>
    </source>
</evidence>
<dbReference type="GO" id="GO:0006171">
    <property type="term" value="P:cAMP biosynthetic process"/>
    <property type="evidence" value="ECO:0007669"/>
    <property type="project" value="TreeGrafter"/>
</dbReference>
<dbReference type="SMART" id="SM00304">
    <property type="entry name" value="HAMP"/>
    <property type="match status" value="1"/>
</dbReference>
<feature type="transmembrane region" description="Helical" evidence="5">
    <location>
        <begin position="74"/>
        <end position="97"/>
    </location>
</feature>
<accession>A0A6J7FNW6</accession>
<sequence length="525" mass="56133">MARHPARDAGRAAGAPDPERSRGKQRRRSAQVAGSNALLALVLVATNLGAAAVVVILCWLVIPGASAPDGDNPVIPNVVVLGVFLLVMVLSVILWSVRTTRSRWEWLRAGRDPTAAEQRGVLRAPLQVTGFVALFWLAALVVFTLFNARYSGRLAVAVGVTVLFTGITMTAVAYLISERVMRRTAAYALAARQLTRTVLPGVTLRQLLTWASATGSAVLGIVLIGLIDLVSPRSDAQQLAIAMVVLGSIALLVGLVAEFLAARAVAVPLRTLRTSFERVRHGRLDTRVKVYDGTDIGLLQDGFNRMVEGLRDREHVRDLFGRHVGEEVARSALEQGELQLGGEVRDVCALFVDLIGSTELASSRPPTEVVELLNRFFAVVIDVVEAHGGWVNKFEGDAALVVFGAPVDRPDAPTDALRAGRELARRLADEVPETRAGIGVSGGEAVAGNIGAEHRYEYTVIGDPVNEAARLTEVAKKVPGLLAASGRLVARADPEEARQWTSHASEQLRGRSEATEVMVAVAPAD</sequence>
<dbReference type="InterPro" id="IPR029787">
    <property type="entry name" value="Nucleotide_cyclase"/>
</dbReference>
<feature type="transmembrane region" description="Helical" evidence="5">
    <location>
        <begin position="128"/>
        <end position="148"/>
    </location>
</feature>
<dbReference type="SUPFAM" id="SSF158472">
    <property type="entry name" value="HAMP domain-like"/>
    <property type="match status" value="1"/>
</dbReference>
<comment type="subcellular location">
    <subcellularLocation>
        <location evidence="1">Cell membrane</location>
        <topology evidence="1">Multi-pass membrane protein</topology>
    </subcellularLocation>
</comment>
<evidence type="ECO:0000256" key="5">
    <source>
        <dbReference type="SAM" id="Phobius"/>
    </source>
</evidence>
<feature type="transmembrane region" description="Helical" evidence="5">
    <location>
        <begin position="207"/>
        <end position="227"/>
    </location>
</feature>
<dbReference type="GO" id="GO:0035556">
    <property type="term" value="P:intracellular signal transduction"/>
    <property type="evidence" value="ECO:0007669"/>
    <property type="project" value="InterPro"/>
</dbReference>
<evidence type="ECO:0000259" key="7">
    <source>
        <dbReference type="PROSITE" id="PS50885"/>
    </source>
</evidence>
<dbReference type="PANTHER" id="PTHR43081:SF17">
    <property type="entry name" value="BLL5647 PROTEIN"/>
    <property type="match status" value="1"/>
</dbReference>
<dbReference type="CDD" id="cd07302">
    <property type="entry name" value="CHD"/>
    <property type="match status" value="1"/>
</dbReference>
<evidence type="ECO:0000313" key="8">
    <source>
        <dbReference type="EMBL" id="CAB4895404.1"/>
    </source>
</evidence>
<organism evidence="8">
    <name type="scientific">freshwater metagenome</name>
    <dbReference type="NCBI Taxonomy" id="449393"/>
    <lineage>
        <taxon>unclassified sequences</taxon>
        <taxon>metagenomes</taxon>
        <taxon>ecological metagenomes</taxon>
    </lineage>
</organism>
<keyword evidence="2" id="KW-1003">Cell membrane</keyword>
<feature type="transmembrane region" description="Helical" evidence="5">
    <location>
        <begin position="239"/>
        <end position="261"/>
    </location>
</feature>
<feature type="domain" description="HAMP" evidence="7">
    <location>
        <begin position="263"/>
        <end position="315"/>
    </location>
</feature>
<dbReference type="Pfam" id="PF00211">
    <property type="entry name" value="Guanylate_cyc"/>
    <property type="match status" value="1"/>
</dbReference>
<protein>
    <submittedName>
        <fullName evidence="8">Unannotated protein</fullName>
    </submittedName>
</protein>
<dbReference type="EMBL" id="CAFBMK010000008">
    <property type="protein sequence ID" value="CAB4895404.1"/>
    <property type="molecule type" value="Genomic_DNA"/>
</dbReference>
<dbReference type="PROSITE" id="PS50125">
    <property type="entry name" value="GUANYLATE_CYCLASE_2"/>
    <property type="match status" value="1"/>
</dbReference>
<dbReference type="PANTHER" id="PTHR43081">
    <property type="entry name" value="ADENYLATE CYCLASE, TERMINAL-DIFFERENTIATION SPECIFIC-RELATED"/>
    <property type="match status" value="1"/>
</dbReference>
<evidence type="ECO:0000256" key="3">
    <source>
        <dbReference type="ARBA" id="ARBA00023136"/>
    </source>
</evidence>
<evidence type="ECO:0000256" key="4">
    <source>
        <dbReference type="SAM" id="MobiDB-lite"/>
    </source>
</evidence>
<reference evidence="8" key="1">
    <citation type="submission" date="2020-05" db="EMBL/GenBank/DDBJ databases">
        <authorList>
            <person name="Chiriac C."/>
            <person name="Salcher M."/>
            <person name="Ghai R."/>
            <person name="Kavagutti S V."/>
        </authorList>
    </citation>
    <scope>NUCLEOTIDE SEQUENCE</scope>
</reference>
<feature type="region of interest" description="Disordered" evidence="4">
    <location>
        <begin position="1"/>
        <end position="29"/>
    </location>
</feature>
<name>A0A6J7FNW6_9ZZZZ</name>
<dbReference type="InterPro" id="IPR001054">
    <property type="entry name" value="A/G_cyclase"/>
</dbReference>
<evidence type="ECO:0000256" key="2">
    <source>
        <dbReference type="ARBA" id="ARBA00022475"/>
    </source>
</evidence>
<feature type="transmembrane region" description="Helical" evidence="5">
    <location>
        <begin position="37"/>
        <end position="62"/>
    </location>
</feature>
<gene>
    <name evidence="8" type="ORF">UFOPK3564_00268</name>
</gene>
<feature type="domain" description="Guanylate cyclase" evidence="6">
    <location>
        <begin position="348"/>
        <end position="472"/>
    </location>
</feature>
<dbReference type="Gene3D" id="3.30.70.1230">
    <property type="entry name" value="Nucleotide cyclase"/>
    <property type="match status" value="1"/>
</dbReference>
<keyword evidence="5" id="KW-1133">Transmembrane helix</keyword>
<dbReference type="CDD" id="cd06225">
    <property type="entry name" value="HAMP"/>
    <property type="match status" value="1"/>
</dbReference>